<dbReference type="Proteomes" id="UP000324800">
    <property type="component" value="Unassembled WGS sequence"/>
</dbReference>
<accession>A0A5J4U126</accession>
<protein>
    <submittedName>
        <fullName evidence="1">Uncharacterized protein</fullName>
    </submittedName>
</protein>
<comment type="caution">
    <text evidence="1">The sequence shown here is derived from an EMBL/GenBank/DDBJ whole genome shotgun (WGS) entry which is preliminary data.</text>
</comment>
<dbReference type="EMBL" id="SNRW01022230">
    <property type="protein sequence ID" value="KAA6363969.1"/>
    <property type="molecule type" value="Genomic_DNA"/>
</dbReference>
<sequence>MSLRQSVPIIPAIIKVDSPFEKEQDKVSVQSVRPRRRSSIFEEIIIPDPSVCRWLLDIISEDDVSKWGYISECPECPESNYVWHFYVLESLRIDSKQTSDLSVLSVLSL</sequence>
<evidence type="ECO:0000313" key="2">
    <source>
        <dbReference type="Proteomes" id="UP000324800"/>
    </source>
</evidence>
<dbReference type="AlphaFoldDB" id="A0A5J4U126"/>
<reference evidence="1 2" key="1">
    <citation type="submission" date="2019-03" db="EMBL/GenBank/DDBJ databases">
        <title>Single cell metagenomics reveals metabolic interactions within the superorganism composed of flagellate Streblomastix strix and complex community of Bacteroidetes bacteria on its surface.</title>
        <authorList>
            <person name="Treitli S.C."/>
            <person name="Kolisko M."/>
            <person name="Husnik F."/>
            <person name="Keeling P."/>
            <person name="Hampl V."/>
        </authorList>
    </citation>
    <scope>NUCLEOTIDE SEQUENCE [LARGE SCALE GENOMIC DNA]</scope>
    <source>
        <strain evidence="1">ST1C</strain>
    </source>
</reference>
<organism evidence="1 2">
    <name type="scientific">Streblomastix strix</name>
    <dbReference type="NCBI Taxonomy" id="222440"/>
    <lineage>
        <taxon>Eukaryota</taxon>
        <taxon>Metamonada</taxon>
        <taxon>Preaxostyla</taxon>
        <taxon>Oxymonadida</taxon>
        <taxon>Streblomastigidae</taxon>
        <taxon>Streblomastix</taxon>
    </lineage>
</organism>
<gene>
    <name evidence="1" type="ORF">EZS28_040504</name>
</gene>
<proteinExistence type="predicted"/>
<evidence type="ECO:0000313" key="1">
    <source>
        <dbReference type="EMBL" id="KAA6363969.1"/>
    </source>
</evidence>
<name>A0A5J4U126_9EUKA</name>